<dbReference type="Pfam" id="PF03099">
    <property type="entry name" value="BPL_LplA_LipB"/>
    <property type="match status" value="1"/>
</dbReference>
<sequence>MASFDHVSAARLKTHIDEVELPLRRSGAHAESAAEILRYGAFIGSEVHCHASLDRTMVRARRAINQLEEAGRSIRSGTTIIAASLTGSKGRFTRHWHAPPGGLWGTVILVNTLLPRFRNLLPQTVGVACCEAVRRYGVPATIRWINDVLVDERKIAGFLCESFTGERSGEEYCLLGFGINVNNEQFPHELRDSAASVSMVAGRSVDLTRFACDFLAALAFQVGLLHYHETRVLRQETEEHPHPLLLLWRELSDSIGRPVVYGFDVVARPQYRARTVEVTNDGGLRLRLEDGREIVEYSGEIRYL</sequence>
<dbReference type="InterPro" id="IPR045864">
    <property type="entry name" value="aa-tRNA-synth_II/BPL/LPL"/>
</dbReference>
<name>A0ABN6MA96_9BACT</name>
<proteinExistence type="predicted"/>
<keyword evidence="3" id="KW-1185">Reference proteome</keyword>
<dbReference type="RefSeq" id="WP_284151437.1">
    <property type="nucleotide sequence ID" value="NZ_AP025516.1"/>
</dbReference>
<accession>A0ABN6MA96</accession>
<dbReference type="PANTHER" id="PTHR12835">
    <property type="entry name" value="BIOTIN PROTEIN LIGASE"/>
    <property type="match status" value="1"/>
</dbReference>
<reference evidence="2 3" key="1">
    <citation type="submission" date="2022-01" db="EMBL/GenBank/DDBJ databases">
        <title>Desulfofustis limnae sp. nov., a novel mesophilic sulfate-reducing bacterium isolated from marsh soil.</title>
        <authorList>
            <person name="Watanabe M."/>
            <person name="Takahashi A."/>
            <person name="Kojima H."/>
            <person name="Fukui M."/>
        </authorList>
    </citation>
    <scope>NUCLEOTIDE SEQUENCE [LARGE SCALE GENOMIC DNA]</scope>
    <source>
        <strain evidence="2 3">PPLL</strain>
    </source>
</reference>
<evidence type="ECO:0000313" key="3">
    <source>
        <dbReference type="Proteomes" id="UP000830055"/>
    </source>
</evidence>
<protein>
    <recommendedName>
        <fullName evidence="1">BPL/LPL catalytic domain-containing protein</fullName>
    </recommendedName>
</protein>
<evidence type="ECO:0000313" key="2">
    <source>
        <dbReference type="EMBL" id="BDD88047.1"/>
    </source>
</evidence>
<dbReference type="Proteomes" id="UP000830055">
    <property type="component" value="Chromosome"/>
</dbReference>
<organism evidence="2 3">
    <name type="scientific">Desulfofustis limnaeus</name>
    <dbReference type="NCBI Taxonomy" id="2740163"/>
    <lineage>
        <taxon>Bacteria</taxon>
        <taxon>Pseudomonadati</taxon>
        <taxon>Thermodesulfobacteriota</taxon>
        <taxon>Desulfobulbia</taxon>
        <taxon>Desulfobulbales</taxon>
        <taxon>Desulfocapsaceae</taxon>
        <taxon>Desulfofustis</taxon>
    </lineage>
</organism>
<feature type="domain" description="BPL/LPL catalytic" evidence="1">
    <location>
        <begin position="51"/>
        <end position="226"/>
    </location>
</feature>
<dbReference type="PANTHER" id="PTHR12835:SF5">
    <property type="entry name" value="BIOTIN--PROTEIN LIGASE"/>
    <property type="match status" value="1"/>
</dbReference>
<dbReference type="EMBL" id="AP025516">
    <property type="protein sequence ID" value="BDD88047.1"/>
    <property type="molecule type" value="Genomic_DNA"/>
</dbReference>
<dbReference type="PROSITE" id="PS51733">
    <property type="entry name" value="BPL_LPL_CATALYTIC"/>
    <property type="match status" value="1"/>
</dbReference>
<dbReference type="Gene3D" id="3.30.930.10">
    <property type="entry name" value="Bira Bifunctional Protein, Domain 2"/>
    <property type="match status" value="1"/>
</dbReference>
<dbReference type="SUPFAM" id="SSF55681">
    <property type="entry name" value="Class II aaRS and biotin synthetases"/>
    <property type="match status" value="1"/>
</dbReference>
<dbReference type="InterPro" id="IPR004143">
    <property type="entry name" value="BPL_LPL_catalytic"/>
</dbReference>
<evidence type="ECO:0000259" key="1">
    <source>
        <dbReference type="PROSITE" id="PS51733"/>
    </source>
</evidence>
<gene>
    <name evidence="2" type="ORF">DPPLL_24120</name>
</gene>